<evidence type="ECO:0000256" key="11">
    <source>
        <dbReference type="ARBA" id="ARBA00024326"/>
    </source>
</evidence>
<evidence type="ECO:0000256" key="3">
    <source>
        <dbReference type="ARBA" id="ARBA00012243"/>
    </source>
</evidence>
<dbReference type="Pfam" id="PF02666">
    <property type="entry name" value="PS_Dcarbxylase"/>
    <property type="match status" value="1"/>
</dbReference>
<feature type="region of interest" description="Disordered" evidence="12">
    <location>
        <begin position="544"/>
        <end position="584"/>
    </location>
</feature>
<keyword evidence="9" id="KW-1208">Phospholipid metabolism</keyword>
<evidence type="ECO:0000313" key="14">
    <source>
        <dbReference type="Proteomes" id="UP000826573"/>
    </source>
</evidence>
<comment type="caution">
    <text evidence="13">The sequence shown here is derived from an EMBL/GenBank/DDBJ whole genome shotgun (WGS) entry which is preliminary data.</text>
</comment>
<dbReference type="PANTHER" id="PTHR10067">
    <property type="entry name" value="PHOSPHATIDYLSERINE DECARBOXYLASE"/>
    <property type="match status" value="1"/>
</dbReference>
<gene>
    <name evidence="13" type="ORF">TsFJ059_009306</name>
</gene>
<evidence type="ECO:0000256" key="7">
    <source>
        <dbReference type="ARBA" id="ARBA00023209"/>
    </source>
</evidence>
<feature type="compositionally biased region" description="Polar residues" evidence="12">
    <location>
        <begin position="553"/>
        <end position="564"/>
    </location>
</feature>
<keyword evidence="7" id="KW-0594">Phospholipid biosynthesis</keyword>
<comment type="cofactor">
    <cofactor evidence="1">
        <name>pyruvate</name>
        <dbReference type="ChEBI" id="CHEBI:15361"/>
    </cofactor>
</comment>
<comment type="pathway">
    <text evidence="2">Lipid metabolism.</text>
</comment>
<keyword evidence="4" id="KW-0444">Lipid biosynthesis</keyword>
<proteinExistence type="predicted"/>
<sequence>MTMWGYIHAIADYLLSWVKLEQNAEIGWRSFNRKTGKLEREQQTLWKKLKLLVLFNPLMEWIDRSQLMRLYMHEESIAEGRRERTTSSRRRIKAFVDAYGINMHDFEPSDISRYPTFEDFFTRSLKTASRPICDVDDPSHAVVVADSRVVVFNSIGEAKALWIKGKNFGLNDLVMSNEVGDKFRDAAIASFRLSPQDYHRYHSPVQGTIQSFQSLPGDYYQVDPVALQSKVDILTRNRRDFVVIETKEFGEVLFVAVGATDVGSVHIHEKYQRVGQTVKKGDELGVFQFGGSSIIVAFQRGSIKFDDDLLGLSEQRIQTSVELFPYWALDNLPLDKITALIRIAYVEDLGAIQTYAKKMPPGFATEPEKFVLFFNYIGQGSARTLRKISMQRPTITFEQLYEEVRRNRRNRLSAPKVSKKGPKNPRARFHVSDFEGCLRGSNDEDGNDEEIVNDSEAEIETGDEDNENIGQDETEIETGDNGNNNIRQEPYFQPITENLSIGHQEGNNIDGYDVENSHDQGGHLTDNLDGIGTQDEGYLIVSDDVDDTSASSPQANLPTPGTNSPIDIPDDPEPSTLGIAPRTETDTHTLMNAPQDETRRQDMNQRLPSSPDLYSKVLKFATIGKEDLNKQKQKILYEKQQFDNKLERHRKVESIMAGLVELYKGDEVHKNKIKEIDDDDANKKSEWDNIRPTLSSFGQASSEEHSSRIASYLLGVEERYTKRQAEESEIEENKKKRAKLAAEFEELEATSANREPSLPIRSLESF</sequence>
<dbReference type="InterPro" id="IPR003817">
    <property type="entry name" value="PS_Dcarbxylase"/>
</dbReference>
<evidence type="ECO:0000256" key="8">
    <source>
        <dbReference type="ARBA" id="ARBA00023239"/>
    </source>
</evidence>
<keyword evidence="5" id="KW-0210">Decarboxylase</keyword>
<dbReference type="GO" id="GO:0046474">
    <property type="term" value="P:glycerophospholipid biosynthetic process"/>
    <property type="evidence" value="ECO:0007669"/>
    <property type="project" value="UniProtKB-ARBA"/>
</dbReference>
<evidence type="ECO:0000256" key="10">
    <source>
        <dbReference type="ARBA" id="ARBA00023317"/>
    </source>
</evidence>
<feature type="region of interest" description="Disordered" evidence="12">
    <location>
        <begin position="747"/>
        <end position="766"/>
    </location>
</feature>
<evidence type="ECO:0000256" key="2">
    <source>
        <dbReference type="ARBA" id="ARBA00005189"/>
    </source>
</evidence>
<accession>A0A9P8KTG9</accession>
<dbReference type="InterPro" id="IPR033177">
    <property type="entry name" value="PSD-B"/>
</dbReference>
<dbReference type="GO" id="GO:0004609">
    <property type="term" value="F:phosphatidylserine decarboxylase activity"/>
    <property type="evidence" value="ECO:0007669"/>
    <property type="project" value="UniProtKB-EC"/>
</dbReference>
<evidence type="ECO:0000256" key="9">
    <source>
        <dbReference type="ARBA" id="ARBA00023264"/>
    </source>
</evidence>
<feature type="region of interest" description="Disordered" evidence="12">
    <location>
        <begin position="457"/>
        <end position="485"/>
    </location>
</feature>
<dbReference type="PANTHER" id="PTHR10067:SF11">
    <property type="entry name" value="PHOSPHATIDYLSERINE DECARBOXYLASE"/>
    <property type="match status" value="1"/>
</dbReference>
<evidence type="ECO:0000256" key="4">
    <source>
        <dbReference type="ARBA" id="ARBA00022516"/>
    </source>
</evidence>
<keyword evidence="8" id="KW-0456">Lyase</keyword>
<reference evidence="13 14" key="1">
    <citation type="submission" date="2021-08" db="EMBL/GenBank/DDBJ databases">
        <title>The highly contiguous genome resource for Trichoderma semiorbis FJ059, a fungal antagonistic to plant pathogens.</title>
        <authorList>
            <person name="Liu T."/>
        </authorList>
    </citation>
    <scope>NUCLEOTIDE SEQUENCE [LARGE SCALE GENOMIC DNA]</scope>
    <source>
        <strain evidence="13 14">FJ059</strain>
    </source>
</reference>
<evidence type="ECO:0000256" key="5">
    <source>
        <dbReference type="ARBA" id="ARBA00022793"/>
    </source>
</evidence>
<dbReference type="Proteomes" id="UP000826573">
    <property type="component" value="Unassembled WGS sequence"/>
</dbReference>
<evidence type="ECO:0000256" key="1">
    <source>
        <dbReference type="ARBA" id="ARBA00001928"/>
    </source>
</evidence>
<protein>
    <recommendedName>
        <fullName evidence="3">phosphatidylserine decarboxylase</fullName>
        <ecNumber evidence="3">4.1.1.65</ecNumber>
    </recommendedName>
</protein>
<organism evidence="13 14">
    <name type="scientific">Trichoderma semiorbis</name>
    <dbReference type="NCBI Taxonomy" id="1491008"/>
    <lineage>
        <taxon>Eukaryota</taxon>
        <taxon>Fungi</taxon>
        <taxon>Dikarya</taxon>
        <taxon>Ascomycota</taxon>
        <taxon>Pezizomycotina</taxon>
        <taxon>Sordariomycetes</taxon>
        <taxon>Hypocreomycetidae</taxon>
        <taxon>Hypocreales</taxon>
        <taxon>Hypocreaceae</taxon>
        <taxon>Trichoderma</taxon>
    </lineage>
</organism>
<comment type="pathway">
    <text evidence="11">Phospholipid metabolism; phosphatidylethanolamine biosynthesis.</text>
</comment>
<evidence type="ECO:0000313" key="13">
    <source>
        <dbReference type="EMBL" id="KAH0525906.1"/>
    </source>
</evidence>
<keyword evidence="6" id="KW-0443">Lipid metabolism</keyword>
<feature type="compositionally biased region" description="Acidic residues" evidence="12">
    <location>
        <begin position="457"/>
        <end position="478"/>
    </location>
</feature>
<dbReference type="EC" id="4.1.1.65" evidence="3"/>
<keyword evidence="10" id="KW-0670">Pyruvate</keyword>
<evidence type="ECO:0000256" key="12">
    <source>
        <dbReference type="SAM" id="MobiDB-lite"/>
    </source>
</evidence>
<keyword evidence="14" id="KW-1185">Reference proteome</keyword>
<dbReference type="AlphaFoldDB" id="A0A9P8KTG9"/>
<evidence type="ECO:0000256" key="6">
    <source>
        <dbReference type="ARBA" id="ARBA00023098"/>
    </source>
</evidence>
<dbReference type="NCBIfam" id="TIGR00163">
    <property type="entry name" value="PS_decarb"/>
    <property type="match status" value="1"/>
</dbReference>
<dbReference type="EMBL" id="JAIMJC010000004">
    <property type="protein sequence ID" value="KAH0525906.1"/>
    <property type="molecule type" value="Genomic_DNA"/>
</dbReference>
<name>A0A9P8KTG9_9HYPO</name>